<dbReference type="InterPro" id="IPR010054">
    <property type="entry name" value="Type2_sec_GspG"/>
</dbReference>
<dbReference type="NCBIfam" id="TIGR02532">
    <property type="entry name" value="IV_pilin_GFxxxE"/>
    <property type="match status" value="1"/>
</dbReference>
<dbReference type="Pfam" id="PF08334">
    <property type="entry name" value="T2SSG"/>
    <property type="match status" value="1"/>
</dbReference>
<dbReference type="InterPro" id="IPR000983">
    <property type="entry name" value="Bac_GSPG_pilin"/>
</dbReference>
<dbReference type="InterPro" id="IPR013545">
    <property type="entry name" value="T2SS_protein-GspG_C"/>
</dbReference>
<keyword evidence="4" id="KW-1003">Cell membrane</keyword>
<accession>A0AAE7B9V3</accession>
<feature type="domain" description="Type II secretion system protein GspG C-terminal" evidence="10">
    <location>
        <begin position="27"/>
        <end position="115"/>
    </location>
</feature>
<comment type="subcellular location">
    <subcellularLocation>
        <location evidence="1">Cell inner membrane</location>
        <topology evidence="1">Single-pass membrane protein</topology>
    </subcellularLocation>
</comment>
<dbReference type="Pfam" id="PF07963">
    <property type="entry name" value="N_methyl"/>
    <property type="match status" value="1"/>
</dbReference>
<dbReference type="AlphaFoldDB" id="A0AAE7B9V3"/>
<gene>
    <name evidence="11" type="ORF">AVENP_2505</name>
</gene>
<organism evidence="11 12">
    <name type="scientific">Arcobacter venerupis</name>
    <dbReference type="NCBI Taxonomy" id="1054033"/>
    <lineage>
        <taxon>Bacteria</taxon>
        <taxon>Pseudomonadati</taxon>
        <taxon>Campylobacterota</taxon>
        <taxon>Epsilonproteobacteria</taxon>
        <taxon>Campylobacterales</taxon>
        <taxon>Arcobacteraceae</taxon>
        <taxon>Arcobacter</taxon>
    </lineage>
</organism>
<keyword evidence="5" id="KW-0488">Methylation</keyword>
<evidence type="ECO:0000256" key="7">
    <source>
        <dbReference type="ARBA" id="ARBA00022692"/>
    </source>
</evidence>
<dbReference type="PRINTS" id="PR00813">
    <property type="entry name" value="BCTERIALGSPG"/>
</dbReference>
<keyword evidence="12" id="KW-1185">Reference proteome</keyword>
<dbReference type="KEGG" id="avp:AVENP_2505"/>
<keyword evidence="7" id="KW-0812">Transmembrane</keyword>
<evidence type="ECO:0000256" key="3">
    <source>
        <dbReference type="ARBA" id="ARBA00020042"/>
    </source>
</evidence>
<comment type="similarity">
    <text evidence="2">Belongs to the GSP G family.</text>
</comment>
<evidence type="ECO:0000256" key="2">
    <source>
        <dbReference type="ARBA" id="ARBA00009984"/>
    </source>
</evidence>
<keyword evidence="6" id="KW-0997">Cell inner membrane</keyword>
<evidence type="ECO:0000256" key="5">
    <source>
        <dbReference type="ARBA" id="ARBA00022481"/>
    </source>
</evidence>
<evidence type="ECO:0000256" key="4">
    <source>
        <dbReference type="ARBA" id="ARBA00022475"/>
    </source>
</evidence>
<evidence type="ECO:0000256" key="1">
    <source>
        <dbReference type="ARBA" id="ARBA00004377"/>
    </source>
</evidence>
<dbReference type="NCBIfam" id="TIGR01710">
    <property type="entry name" value="typeII_sec_gspG"/>
    <property type="match status" value="1"/>
</dbReference>
<dbReference type="Gene3D" id="3.30.700.10">
    <property type="entry name" value="Glycoprotein, Type 4 Pilin"/>
    <property type="match status" value="1"/>
</dbReference>
<dbReference type="Proteomes" id="UP000503482">
    <property type="component" value="Chromosome"/>
</dbReference>
<evidence type="ECO:0000256" key="8">
    <source>
        <dbReference type="ARBA" id="ARBA00022989"/>
    </source>
</evidence>
<evidence type="ECO:0000256" key="6">
    <source>
        <dbReference type="ARBA" id="ARBA00022519"/>
    </source>
</evidence>
<keyword evidence="9" id="KW-0472">Membrane</keyword>
<dbReference type="GO" id="GO:0015627">
    <property type="term" value="C:type II protein secretion system complex"/>
    <property type="evidence" value="ECO:0007669"/>
    <property type="project" value="InterPro"/>
</dbReference>
<dbReference type="RefSeq" id="WP_128360189.1">
    <property type="nucleotide sequence ID" value="NZ_CP053840.1"/>
</dbReference>
<dbReference type="EMBL" id="CP053840">
    <property type="protein sequence ID" value="QKF68009.1"/>
    <property type="molecule type" value="Genomic_DNA"/>
</dbReference>
<dbReference type="SUPFAM" id="SSF54523">
    <property type="entry name" value="Pili subunits"/>
    <property type="match status" value="1"/>
</dbReference>
<proteinExistence type="inferred from homology"/>
<dbReference type="InterPro" id="IPR012902">
    <property type="entry name" value="N_methyl_site"/>
</dbReference>
<evidence type="ECO:0000259" key="10">
    <source>
        <dbReference type="Pfam" id="PF08334"/>
    </source>
</evidence>
<name>A0AAE7B9V3_9BACT</name>
<protein>
    <recommendedName>
        <fullName evidence="3">Type II secretion system core protein G</fullName>
    </recommendedName>
</protein>
<dbReference type="PANTHER" id="PTHR30093:SF44">
    <property type="entry name" value="TYPE II SECRETION SYSTEM CORE PROTEIN G"/>
    <property type="match status" value="1"/>
</dbReference>
<evidence type="ECO:0000256" key="9">
    <source>
        <dbReference type="ARBA" id="ARBA00023136"/>
    </source>
</evidence>
<keyword evidence="8" id="KW-1133">Transmembrane helix</keyword>
<dbReference type="PANTHER" id="PTHR30093">
    <property type="entry name" value="GENERAL SECRETION PATHWAY PROTEIN G"/>
    <property type="match status" value="1"/>
</dbReference>
<evidence type="ECO:0000313" key="11">
    <source>
        <dbReference type="EMBL" id="QKF68009.1"/>
    </source>
</evidence>
<dbReference type="GO" id="GO:0005886">
    <property type="term" value="C:plasma membrane"/>
    <property type="evidence" value="ECO:0007669"/>
    <property type="project" value="UniProtKB-SubCell"/>
</dbReference>
<reference evidence="11 12" key="1">
    <citation type="submission" date="2020-05" db="EMBL/GenBank/DDBJ databases">
        <title>Complete genome sequencing of Campylobacter and Arcobacter type strains.</title>
        <authorList>
            <person name="Miller W.G."/>
            <person name="Yee E."/>
        </authorList>
    </citation>
    <scope>NUCLEOTIDE SEQUENCE [LARGE SCALE GENOMIC DNA]</scope>
    <source>
        <strain evidence="11 12">LMG 26156</strain>
    </source>
</reference>
<evidence type="ECO:0000313" key="12">
    <source>
        <dbReference type="Proteomes" id="UP000503482"/>
    </source>
</evidence>
<sequence>MKKAFSLMELMVVIIILGLLAAFVLPNLTGKSDEAKNKLVCIQMKSIAQTLKMYKLDTSSYPKTEEGLKLLVEKKYFEDGKLPKDAWGNEFIYISTDDSFDLVSFGSDKKENSEDDIYLSKCGN</sequence>
<dbReference type="InterPro" id="IPR045584">
    <property type="entry name" value="Pilin-like"/>
</dbReference>
<dbReference type="GO" id="GO:0015628">
    <property type="term" value="P:protein secretion by the type II secretion system"/>
    <property type="evidence" value="ECO:0007669"/>
    <property type="project" value="InterPro"/>
</dbReference>